<keyword evidence="3" id="KW-1003">Cell membrane</keyword>
<dbReference type="PANTHER" id="PTHR33452">
    <property type="entry name" value="OXIDOREDUCTASE CATD-RELATED"/>
    <property type="match status" value="1"/>
</dbReference>
<feature type="transmembrane region" description="Helical" evidence="7">
    <location>
        <begin position="61"/>
        <end position="83"/>
    </location>
</feature>
<dbReference type="InterPro" id="IPR032808">
    <property type="entry name" value="DoxX"/>
</dbReference>
<dbReference type="AlphaFoldDB" id="A0A953HZ55"/>
<comment type="caution">
    <text evidence="8">The sequence shown here is derived from an EMBL/GenBank/DDBJ whole genome shotgun (WGS) entry which is preliminary data.</text>
</comment>
<evidence type="ECO:0000256" key="2">
    <source>
        <dbReference type="ARBA" id="ARBA00006679"/>
    </source>
</evidence>
<dbReference type="Pfam" id="PF07681">
    <property type="entry name" value="DoxX"/>
    <property type="match status" value="1"/>
</dbReference>
<dbReference type="GO" id="GO:0005886">
    <property type="term" value="C:plasma membrane"/>
    <property type="evidence" value="ECO:0007669"/>
    <property type="project" value="UniProtKB-SubCell"/>
</dbReference>
<dbReference type="InterPro" id="IPR051907">
    <property type="entry name" value="DoxX-like_oxidoreductase"/>
</dbReference>
<gene>
    <name evidence="8" type="ORF">KUV50_14565</name>
</gene>
<dbReference type="PANTHER" id="PTHR33452:SF1">
    <property type="entry name" value="INNER MEMBRANE PROTEIN YPHA-RELATED"/>
    <property type="match status" value="1"/>
</dbReference>
<sequence length="149" mass="15990">MKNLIFARRSLLSPSTVVLLLRLVLGLVFFMHGAQKVLGWYGGGGLDGTVNFMGSMGVPPILAYVSSFWEFLGGIGLILGFLTRIWSAGLAINMLVAIILVHSGFFVSEGGIEFALTLMVIAIAVFLMGPGRYSVDHAIGTNARPSDHY</sequence>
<evidence type="ECO:0000256" key="1">
    <source>
        <dbReference type="ARBA" id="ARBA00004651"/>
    </source>
</evidence>
<evidence type="ECO:0000256" key="5">
    <source>
        <dbReference type="ARBA" id="ARBA00022989"/>
    </source>
</evidence>
<dbReference type="EMBL" id="JAHVHU010000013">
    <property type="protein sequence ID" value="MBY5959371.1"/>
    <property type="molecule type" value="Genomic_DNA"/>
</dbReference>
<organism evidence="8 9">
    <name type="scientific">Membranihabitans marinus</name>
    <dbReference type="NCBI Taxonomy" id="1227546"/>
    <lineage>
        <taxon>Bacteria</taxon>
        <taxon>Pseudomonadati</taxon>
        <taxon>Bacteroidota</taxon>
        <taxon>Saprospiria</taxon>
        <taxon>Saprospirales</taxon>
        <taxon>Saprospiraceae</taxon>
        <taxon>Membranihabitans</taxon>
    </lineage>
</organism>
<reference evidence="8" key="1">
    <citation type="submission" date="2021-06" db="EMBL/GenBank/DDBJ databases">
        <title>44 bacteria genomes isolated from Dapeng, Shenzhen.</title>
        <authorList>
            <person name="Zheng W."/>
            <person name="Yu S."/>
            <person name="Huang Y."/>
        </authorList>
    </citation>
    <scope>NUCLEOTIDE SEQUENCE</scope>
    <source>
        <strain evidence="8">DP5N28-2</strain>
    </source>
</reference>
<feature type="transmembrane region" description="Helical" evidence="7">
    <location>
        <begin position="114"/>
        <end position="135"/>
    </location>
</feature>
<evidence type="ECO:0000256" key="4">
    <source>
        <dbReference type="ARBA" id="ARBA00022692"/>
    </source>
</evidence>
<accession>A0A953HZ55</accession>
<comment type="similarity">
    <text evidence="2">Belongs to the DoxX family.</text>
</comment>
<name>A0A953HZ55_9BACT</name>
<evidence type="ECO:0000256" key="7">
    <source>
        <dbReference type="SAM" id="Phobius"/>
    </source>
</evidence>
<dbReference type="Proteomes" id="UP000753961">
    <property type="component" value="Unassembled WGS sequence"/>
</dbReference>
<evidence type="ECO:0000256" key="6">
    <source>
        <dbReference type="ARBA" id="ARBA00023136"/>
    </source>
</evidence>
<evidence type="ECO:0000313" key="8">
    <source>
        <dbReference type="EMBL" id="MBY5959371.1"/>
    </source>
</evidence>
<evidence type="ECO:0000256" key="3">
    <source>
        <dbReference type="ARBA" id="ARBA00022475"/>
    </source>
</evidence>
<keyword evidence="4 7" id="KW-0812">Transmembrane</keyword>
<keyword evidence="6 7" id="KW-0472">Membrane</keyword>
<proteinExistence type="inferred from homology"/>
<comment type="subcellular location">
    <subcellularLocation>
        <location evidence="1">Cell membrane</location>
        <topology evidence="1">Multi-pass membrane protein</topology>
    </subcellularLocation>
</comment>
<dbReference type="RefSeq" id="WP_222580903.1">
    <property type="nucleotide sequence ID" value="NZ_JAHVHU010000013.1"/>
</dbReference>
<feature type="transmembrane region" description="Helical" evidence="7">
    <location>
        <begin position="90"/>
        <end position="108"/>
    </location>
</feature>
<evidence type="ECO:0000313" key="9">
    <source>
        <dbReference type="Proteomes" id="UP000753961"/>
    </source>
</evidence>
<protein>
    <submittedName>
        <fullName evidence="8">DoxX family protein</fullName>
    </submittedName>
</protein>
<keyword evidence="9" id="KW-1185">Reference proteome</keyword>
<keyword evidence="5 7" id="KW-1133">Transmembrane helix</keyword>